<comment type="caution">
    <text evidence="7">The sequence shown here is derived from an EMBL/GenBank/DDBJ whole genome shotgun (WGS) entry which is preliminary data.</text>
</comment>
<name>A0A8J8T4H5_HALGN</name>
<dbReference type="Pfam" id="PF15239">
    <property type="entry name" value="CFAP96-like"/>
    <property type="match status" value="1"/>
</dbReference>
<evidence type="ECO:0000256" key="2">
    <source>
        <dbReference type="ARBA" id="ARBA00022490"/>
    </source>
</evidence>
<dbReference type="Proteomes" id="UP000785679">
    <property type="component" value="Unassembled WGS sequence"/>
</dbReference>
<feature type="region of interest" description="Disordered" evidence="6">
    <location>
        <begin position="56"/>
        <end position="86"/>
    </location>
</feature>
<evidence type="ECO:0000313" key="7">
    <source>
        <dbReference type="EMBL" id="TNV81500.1"/>
    </source>
</evidence>
<evidence type="ECO:0000313" key="8">
    <source>
        <dbReference type="Proteomes" id="UP000785679"/>
    </source>
</evidence>
<dbReference type="InterPro" id="IPR029358">
    <property type="entry name" value="CFAP96"/>
</dbReference>
<dbReference type="AlphaFoldDB" id="A0A8J8T4H5"/>
<dbReference type="OrthoDB" id="284540at2759"/>
<dbReference type="GO" id="GO:0005881">
    <property type="term" value="C:cytoplasmic microtubule"/>
    <property type="evidence" value="ECO:0007669"/>
    <property type="project" value="TreeGrafter"/>
</dbReference>
<evidence type="ECO:0000256" key="1">
    <source>
        <dbReference type="ARBA" id="ARBA00004300"/>
    </source>
</evidence>
<evidence type="ECO:0000256" key="6">
    <source>
        <dbReference type="SAM" id="MobiDB-lite"/>
    </source>
</evidence>
<dbReference type="PANTHER" id="PTHR31144:SF1">
    <property type="entry name" value="UPF0602 PROTEIN C4ORF47"/>
    <property type="match status" value="1"/>
</dbReference>
<dbReference type="GO" id="GO:0005813">
    <property type="term" value="C:centrosome"/>
    <property type="evidence" value="ECO:0007669"/>
    <property type="project" value="UniProtKB-SubCell"/>
</dbReference>
<evidence type="ECO:0000256" key="4">
    <source>
        <dbReference type="ARBA" id="ARBA00035656"/>
    </source>
</evidence>
<comment type="subcellular location">
    <subcellularLocation>
        <location evidence="1">Cytoplasm</location>
        <location evidence="1">Cytoskeleton</location>
        <location evidence="1">Microtubule organizing center</location>
        <location evidence="1">Centrosome</location>
    </subcellularLocation>
</comment>
<feature type="compositionally biased region" description="Basic and acidic residues" evidence="6">
    <location>
        <begin position="168"/>
        <end position="197"/>
    </location>
</feature>
<keyword evidence="8" id="KW-1185">Reference proteome</keyword>
<sequence>MRTSKHEGYKDAGHDKDFKPAKSLNRKVKADFPHLSDYIEKKKCRKGEDGAVIIEPRNFLTNPPKEGEVGKGTSFGGNLPHMPDPFDTKREILRKERLDHESKVQEKPWSQMVKRRDTFAPVKEVFGTDVALPKVEEVLKGQDPPPHSPLHDKPFKPSNPPKRGYNKTIDKFPPYKEDPLKFVERKKPVEGEEERPKFKPTHSKKTMPMVPVATNIRNLKTEFPSIFRRL</sequence>
<evidence type="ECO:0000256" key="5">
    <source>
        <dbReference type="ARBA" id="ARBA00035693"/>
    </source>
</evidence>
<reference evidence="7" key="1">
    <citation type="submission" date="2019-06" db="EMBL/GenBank/DDBJ databases">
        <authorList>
            <person name="Zheng W."/>
        </authorList>
    </citation>
    <scope>NUCLEOTIDE SEQUENCE</scope>
    <source>
        <strain evidence="7">QDHG01</strain>
    </source>
</reference>
<feature type="region of interest" description="Disordered" evidence="6">
    <location>
        <begin position="1"/>
        <end position="25"/>
    </location>
</feature>
<protein>
    <recommendedName>
        <fullName evidence="5">Cilia-and flagella-associated protein 96</fullName>
    </recommendedName>
</protein>
<dbReference type="EMBL" id="RRYP01006067">
    <property type="protein sequence ID" value="TNV81500.1"/>
    <property type="molecule type" value="Genomic_DNA"/>
</dbReference>
<feature type="compositionally biased region" description="Basic and acidic residues" evidence="6">
    <location>
        <begin position="1"/>
        <end position="20"/>
    </location>
</feature>
<feature type="region of interest" description="Disordered" evidence="6">
    <location>
        <begin position="136"/>
        <end position="210"/>
    </location>
</feature>
<organism evidence="7 8">
    <name type="scientific">Halteria grandinella</name>
    <dbReference type="NCBI Taxonomy" id="5974"/>
    <lineage>
        <taxon>Eukaryota</taxon>
        <taxon>Sar</taxon>
        <taxon>Alveolata</taxon>
        <taxon>Ciliophora</taxon>
        <taxon>Intramacronucleata</taxon>
        <taxon>Spirotrichea</taxon>
        <taxon>Stichotrichia</taxon>
        <taxon>Sporadotrichida</taxon>
        <taxon>Halteriidae</taxon>
        <taxon>Halteria</taxon>
    </lineage>
</organism>
<proteinExistence type="inferred from homology"/>
<comment type="similarity">
    <text evidence="4">Belongs to the CFAP96 family.</text>
</comment>
<dbReference type="PANTHER" id="PTHR31144">
    <property type="entry name" value="UPF0602 PROTEIN C4ORF47"/>
    <property type="match status" value="1"/>
</dbReference>
<accession>A0A8J8T4H5</accession>
<gene>
    <name evidence="7" type="ORF">FGO68_gene4048</name>
</gene>
<keyword evidence="2" id="KW-0963">Cytoplasm</keyword>
<keyword evidence="3" id="KW-0206">Cytoskeleton</keyword>
<evidence type="ECO:0000256" key="3">
    <source>
        <dbReference type="ARBA" id="ARBA00023212"/>
    </source>
</evidence>